<keyword evidence="8 10" id="KW-0472">Membrane</keyword>
<feature type="transmembrane region" description="Helical" evidence="10">
    <location>
        <begin position="389"/>
        <end position="410"/>
    </location>
</feature>
<proteinExistence type="inferred from homology"/>
<comment type="subcellular location">
    <subcellularLocation>
        <location evidence="10">Cell membrane</location>
    </subcellularLocation>
    <subcellularLocation>
        <location evidence="1">Endomembrane system</location>
        <topology evidence="1">Multi-pass membrane protein</topology>
    </subcellularLocation>
</comment>
<feature type="transmembrane region" description="Helical" evidence="10">
    <location>
        <begin position="416"/>
        <end position="438"/>
    </location>
</feature>
<protein>
    <recommendedName>
        <fullName evidence="9 10">Polyprenol-phosphate-mannose--protein mannosyltransferase</fullName>
        <ecNumber evidence="10">2.4.1.-</ecNumber>
    </recommendedName>
</protein>
<dbReference type="EMBL" id="PRDL01000001">
    <property type="protein sequence ID" value="MBE8718939.1"/>
    <property type="molecule type" value="Genomic_DNA"/>
</dbReference>
<evidence type="ECO:0000256" key="1">
    <source>
        <dbReference type="ARBA" id="ARBA00004127"/>
    </source>
</evidence>
<evidence type="ECO:0000256" key="3">
    <source>
        <dbReference type="ARBA" id="ARBA00007222"/>
    </source>
</evidence>
<evidence type="ECO:0000256" key="8">
    <source>
        <dbReference type="ARBA" id="ARBA00023136"/>
    </source>
</evidence>
<name>A0A928VAD1_9GAMM</name>
<keyword evidence="5 10" id="KW-0808">Transferase</keyword>
<dbReference type="Pfam" id="PF02366">
    <property type="entry name" value="PMT"/>
    <property type="match status" value="1"/>
</dbReference>
<dbReference type="Proteomes" id="UP000652567">
    <property type="component" value="Unassembled WGS sequence"/>
</dbReference>
<dbReference type="AlphaFoldDB" id="A0A928VAD1"/>
<evidence type="ECO:0000256" key="5">
    <source>
        <dbReference type="ARBA" id="ARBA00022679"/>
    </source>
</evidence>
<comment type="similarity">
    <text evidence="3 10">Belongs to the glycosyltransferase 39 family.</text>
</comment>
<dbReference type="Pfam" id="PF16192">
    <property type="entry name" value="PMT_4TMC"/>
    <property type="match status" value="1"/>
</dbReference>
<feature type="transmembrane region" description="Helical" evidence="10">
    <location>
        <begin position="103"/>
        <end position="124"/>
    </location>
</feature>
<evidence type="ECO:0000313" key="14">
    <source>
        <dbReference type="Proteomes" id="UP000652567"/>
    </source>
</evidence>
<dbReference type="InterPro" id="IPR027005">
    <property type="entry name" value="PMT-like"/>
</dbReference>
<feature type="transmembrane region" description="Helical" evidence="10">
    <location>
        <begin position="450"/>
        <end position="474"/>
    </location>
</feature>
<organism evidence="13 14">
    <name type="scientific">Cellvibrio polysaccharolyticus</name>
    <dbReference type="NCBI Taxonomy" id="2082724"/>
    <lineage>
        <taxon>Bacteria</taxon>
        <taxon>Pseudomonadati</taxon>
        <taxon>Pseudomonadota</taxon>
        <taxon>Gammaproteobacteria</taxon>
        <taxon>Cellvibrionales</taxon>
        <taxon>Cellvibrionaceae</taxon>
        <taxon>Cellvibrio</taxon>
    </lineage>
</organism>
<evidence type="ECO:0000259" key="11">
    <source>
        <dbReference type="Pfam" id="PF02366"/>
    </source>
</evidence>
<feature type="transmembrane region" description="Helical" evidence="10">
    <location>
        <begin position="131"/>
        <end position="148"/>
    </location>
</feature>
<evidence type="ECO:0000256" key="9">
    <source>
        <dbReference type="ARBA" id="ARBA00093617"/>
    </source>
</evidence>
<dbReference type="GO" id="GO:0004169">
    <property type="term" value="F:dolichyl-phosphate-mannose-protein mannosyltransferase activity"/>
    <property type="evidence" value="ECO:0007669"/>
    <property type="project" value="UniProtKB-UniRule"/>
</dbReference>
<evidence type="ECO:0000256" key="7">
    <source>
        <dbReference type="ARBA" id="ARBA00022989"/>
    </source>
</evidence>
<comment type="caution">
    <text evidence="13">The sequence shown here is derived from an EMBL/GenBank/DDBJ whole genome shotgun (WGS) entry which is preliminary data.</text>
</comment>
<keyword evidence="4 10" id="KW-0328">Glycosyltransferase</keyword>
<keyword evidence="6 10" id="KW-0812">Transmembrane</keyword>
<feature type="transmembrane region" description="Helical" evidence="10">
    <location>
        <begin position="154"/>
        <end position="171"/>
    </location>
</feature>
<evidence type="ECO:0000313" key="13">
    <source>
        <dbReference type="EMBL" id="MBE8718939.1"/>
    </source>
</evidence>
<reference evidence="13" key="1">
    <citation type="submission" date="2018-07" db="EMBL/GenBank/DDBJ databases">
        <title>Genome assembly of strain Ka43.</title>
        <authorList>
            <person name="Kukolya J."/>
            <person name="Nagy I."/>
            <person name="Horvath B."/>
            <person name="Toth A."/>
        </authorList>
    </citation>
    <scope>NUCLEOTIDE SEQUENCE</scope>
    <source>
        <strain evidence="13">KB43</strain>
    </source>
</reference>
<dbReference type="EC" id="2.4.1.-" evidence="10"/>
<dbReference type="PANTHER" id="PTHR10050">
    <property type="entry name" value="DOLICHYL-PHOSPHATE-MANNOSE--PROTEIN MANNOSYLTRANSFERASE"/>
    <property type="match status" value="1"/>
</dbReference>
<evidence type="ECO:0000256" key="10">
    <source>
        <dbReference type="RuleBase" id="RU367007"/>
    </source>
</evidence>
<sequence>MLNLIKKHAKHLFPAGLLLMALLTYGVNYGYPNSLFWDENYHIASAQKHIDGVMYMEPHPPLGKMLMALGETVFNSNDGLNKAAFNNTDYITGNDIPAGFSFYGFRFASVIMMAFAVLFMYGILHRIIGHRFIAAAFSTLVIFDNALVVHSRSAMLEGIQLFFILASLYYFTRVTTSGKPIRLGHYAWLGVLIGLTIAVKVNGAILLLLMVMLFGVDQWHNIKSWNLVALLKRLVQTVPSGTLPVVGVFLAVFYFHIGFGSEIVNNRTYKASPEYLELIRKGETFSLTAFRTGMKDHWRYMSEYADGVPRLDVCKPGENGSHVTGWPLSAKTISYRWGKDTYDGVVKTNYTYLIGNPIVWFSALAGIVLSLGLIISRFVYGNPEKDRSLFLWICGFTSLYVIYMLTMLQIERVMYLYHYLIPLIFAVINLSLVFSYIYRDEILQNNKHTLINAGAFAVLVFAVFAFFSPFTYSIPISADQFEMREWFKFWRLEVVR</sequence>
<feature type="domain" description="ArnT-like N-terminal" evidence="11">
    <location>
        <begin position="18"/>
        <end position="256"/>
    </location>
</feature>
<dbReference type="GO" id="GO:0012505">
    <property type="term" value="C:endomembrane system"/>
    <property type="evidence" value="ECO:0007669"/>
    <property type="project" value="UniProtKB-SubCell"/>
</dbReference>
<evidence type="ECO:0000256" key="6">
    <source>
        <dbReference type="ARBA" id="ARBA00022692"/>
    </source>
</evidence>
<comment type="pathway">
    <text evidence="2 10">Protein modification; protein glycosylation.</text>
</comment>
<keyword evidence="14" id="KW-1185">Reference proteome</keyword>
<comment type="function">
    <text evidence="10">Protein O-mannosyltransferase that catalyzes the transfer of a single mannose residue from a polyprenol phospho-mannosyl lipidic donor to the hydroxyl group of selected serine and threonine residues in acceptor proteins.</text>
</comment>
<accession>A0A928VAD1</accession>
<feature type="domain" description="Protein O-mannosyl-transferase C-terminal four TM" evidence="12">
    <location>
        <begin position="320"/>
        <end position="490"/>
    </location>
</feature>
<feature type="transmembrane region" description="Helical" evidence="10">
    <location>
        <begin position="12"/>
        <end position="31"/>
    </location>
</feature>
<keyword evidence="7 10" id="KW-1133">Transmembrane helix</keyword>
<gene>
    <name evidence="13" type="ORF">C4F51_17325</name>
</gene>
<dbReference type="InterPro" id="IPR032421">
    <property type="entry name" value="PMT_4TMC"/>
</dbReference>
<evidence type="ECO:0000259" key="12">
    <source>
        <dbReference type="Pfam" id="PF16192"/>
    </source>
</evidence>
<feature type="transmembrane region" description="Helical" evidence="10">
    <location>
        <begin position="234"/>
        <end position="257"/>
    </location>
</feature>
<evidence type="ECO:0000256" key="4">
    <source>
        <dbReference type="ARBA" id="ARBA00022676"/>
    </source>
</evidence>
<feature type="transmembrane region" description="Helical" evidence="10">
    <location>
        <begin position="358"/>
        <end position="380"/>
    </location>
</feature>
<evidence type="ECO:0000256" key="2">
    <source>
        <dbReference type="ARBA" id="ARBA00004922"/>
    </source>
</evidence>
<keyword evidence="10" id="KW-1003">Cell membrane</keyword>
<dbReference type="GO" id="GO:0005886">
    <property type="term" value="C:plasma membrane"/>
    <property type="evidence" value="ECO:0007669"/>
    <property type="project" value="UniProtKB-SubCell"/>
</dbReference>
<dbReference type="InterPro" id="IPR003342">
    <property type="entry name" value="ArnT-like_N"/>
</dbReference>